<dbReference type="InterPro" id="IPR007507">
    <property type="entry name" value="Glycos_transf_N"/>
</dbReference>
<evidence type="ECO:0000256" key="8">
    <source>
        <dbReference type="PIRSR" id="PIRSR639901-2"/>
    </source>
</evidence>
<keyword evidence="9" id="KW-0812">Transmembrane</keyword>
<dbReference type="EMBL" id="CP036266">
    <property type="protein sequence ID" value="QDT20336.1"/>
    <property type="molecule type" value="Genomic_DNA"/>
</dbReference>
<dbReference type="RefSeq" id="WP_145183014.1">
    <property type="nucleotide sequence ID" value="NZ_CP036266.1"/>
</dbReference>
<comment type="subcellular location">
    <subcellularLocation>
        <location evidence="9">Cell membrane</location>
    </subcellularLocation>
</comment>
<evidence type="ECO:0000259" key="10">
    <source>
        <dbReference type="Pfam" id="PF04413"/>
    </source>
</evidence>
<protein>
    <recommendedName>
        <fullName evidence="3 9">3-deoxy-D-manno-octulosonic acid transferase</fullName>
        <shortName evidence="9">Kdo transferase</shortName>
        <ecNumber evidence="2 9">2.4.99.12</ecNumber>
    </recommendedName>
    <alternativeName>
        <fullName evidence="5 9">Lipid IV(A) 3-deoxy-D-manno-octulosonic acid transferase</fullName>
    </alternativeName>
</protein>
<evidence type="ECO:0000256" key="2">
    <source>
        <dbReference type="ARBA" id="ARBA00012621"/>
    </source>
</evidence>
<dbReference type="UniPathway" id="UPA00958"/>
<sequence length="446" mass="50378">MRLVSYLLNLVYGLLLIAVSPVLAYRALVLKKYRSGWSQKFLGKLPEREGDRPCFWFHAVSVGEVLQLPPLLTILSEQHPELEFVITTTTHTGYAVAQEKFPGHTVCYFPLDFSWSVKRALQRIRPSAVILVEMELWPNFVLAADRMGIPVSIINGRLSEKSFRGYWRLRALIGPLLNRLELMAVQTEAYAERFSRLAGTSERIQVTGSIKFDGIEVERGNQLTRELRDTFQLKQREMVLIAGSTQDPEERIALDVYLELRRQYPDLRLILVPRHQERFEEVAALVRSYGLPLICRSQQSDEEQGRFIPFSTSERPPICLLDTLGELKACWGLADFAFVGGSLTKRGGQNMIEPAGYGAALLFGPNTWNFKDIVAALLQHQAATVVRNQAELEGQLSNWFRNPEAAREQGARAQEFVLSQRGATLRTAELLMRSLDEAARSTGKAA</sequence>
<dbReference type="OrthoDB" id="9789797at2"/>
<dbReference type="PANTHER" id="PTHR42755:SF1">
    <property type="entry name" value="3-DEOXY-D-MANNO-OCTULOSONIC ACID TRANSFERASE, MITOCHONDRIAL-RELATED"/>
    <property type="match status" value="1"/>
</dbReference>
<evidence type="ECO:0000256" key="5">
    <source>
        <dbReference type="ARBA" id="ARBA00031445"/>
    </source>
</evidence>
<evidence type="ECO:0000256" key="6">
    <source>
        <dbReference type="ARBA" id="ARBA00049183"/>
    </source>
</evidence>
<reference evidence="11 12" key="1">
    <citation type="submission" date="2019-02" db="EMBL/GenBank/DDBJ databases">
        <title>Deep-cultivation of Planctomycetes and their phenomic and genomic characterization uncovers novel biology.</title>
        <authorList>
            <person name="Wiegand S."/>
            <person name="Jogler M."/>
            <person name="Boedeker C."/>
            <person name="Pinto D."/>
            <person name="Vollmers J."/>
            <person name="Rivas-Marin E."/>
            <person name="Kohn T."/>
            <person name="Peeters S.H."/>
            <person name="Heuer A."/>
            <person name="Rast P."/>
            <person name="Oberbeckmann S."/>
            <person name="Bunk B."/>
            <person name="Jeske O."/>
            <person name="Meyerdierks A."/>
            <person name="Storesund J.E."/>
            <person name="Kallscheuer N."/>
            <person name="Luecker S."/>
            <person name="Lage O.M."/>
            <person name="Pohl T."/>
            <person name="Merkel B.J."/>
            <person name="Hornburger P."/>
            <person name="Mueller R.-W."/>
            <person name="Bruemmer F."/>
            <person name="Labrenz M."/>
            <person name="Spormann A.M."/>
            <person name="Op den Camp H."/>
            <person name="Overmann J."/>
            <person name="Amann R."/>
            <person name="Jetten M.S.M."/>
            <person name="Mascher T."/>
            <person name="Medema M.H."/>
            <person name="Devos D.P."/>
            <person name="Kaster A.-K."/>
            <person name="Ovreas L."/>
            <person name="Rohde M."/>
            <person name="Galperin M.Y."/>
            <person name="Jogler C."/>
        </authorList>
    </citation>
    <scope>NUCLEOTIDE SEQUENCE [LARGE SCALE GENOMIC DNA]</scope>
    <source>
        <strain evidence="11 12">HG66A1</strain>
    </source>
</reference>
<evidence type="ECO:0000256" key="4">
    <source>
        <dbReference type="ARBA" id="ARBA00022679"/>
    </source>
</evidence>
<dbReference type="Gene3D" id="3.40.50.11720">
    <property type="entry name" value="3-Deoxy-D-manno-octulosonic-acid transferase, N-terminal domain"/>
    <property type="match status" value="1"/>
</dbReference>
<evidence type="ECO:0000256" key="9">
    <source>
        <dbReference type="RuleBase" id="RU365103"/>
    </source>
</evidence>
<dbReference type="AlphaFoldDB" id="A0A517PLT8"/>
<comment type="similarity">
    <text evidence="9">Belongs to the glycosyltransferase group 1 family.</text>
</comment>
<keyword evidence="12" id="KW-1185">Reference proteome</keyword>
<evidence type="ECO:0000256" key="1">
    <source>
        <dbReference type="ARBA" id="ARBA00004713"/>
    </source>
</evidence>
<dbReference type="PANTHER" id="PTHR42755">
    <property type="entry name" value="3-DEOXY-MANNO-OCTULOSONATE CYTIDYLYLTRANSFERASE"/>
    <property type="match status" value="1"/>
</dbReference>
<evidence type="ECO:0000256" key="7">
    <source>
        <dbReference type="PIRSR" id="PIRSR639901-1"/>
    </source>
</evidence>
<dbReference type="EC" id="2.4.99.12" evidence="2 9"/>
<keyword evidence="4 9" id="KW-0808">Transferase</keyword>
<evidence type="ECO:0000313" key="11">
    <source>
        <dbReference type="EMBL" id="QDT20336.1"/>
    </source>
</evidence>
<comment type="function">
    <text evidence="9">Involved in lipopolysaccharide (LPS) biosynthesis. Catalyzes the transfer of 3-deoxy-D-manno-octulosonate (Kdo) residue(s) from CMP-Kdo to lipid IV(A), the tetraacyldisaccharide-1,4'-bisphosphate precursor of lipid A.</text>
</comment>
<accession>A0A517PLT8</accession>
<dbReference type="GO" id="GO:0043842">
    <property type="term" value="F:Kdo transferase activity"/>
    <property type="evidence" value="ECO:0007669"/>
    <property type="project" value="UniProtKB-EC"/>
</dbReference>
<dbReference type="SUPFAM" id="SSF53756">
    <property type="entry name" value="UDP-Glycosyltransferase/glycogen phosphorylase"/>
    <property type="match status" value="1"/>
</dbReference>
<feature type="active site" description="Proton acceptor" evidence="7">
    <location>
        <position position="64"/>
    </location>
</feature>
<keyword evidence="11" id="KW-0328">Glycosyltransferase</keyword>
<keyword evidence="9" id="KW-1003">Cell membrane</keyword>
<dbReference type="Pfam" id="PF04413">
    <property type="entry name" value="Glycos_transf_N"/>
    <property type="match status" value="1"/>
</dbReference>
<dbReference type="InterPro" id="IPR038107">
    <property type="entry name" value="Glycos_transf_N_sf"/>
</dbReference>
<evidence type="ECO:0000256" key="3">
    <source>
        <dbReference type="ARBA" id="ARBA00019077"/>
    </source>
</evidence>
<gene>
    <name evidence="11" type="primary">waaA</name>
    <name evidence="11" type="ORF">HG66A1_21220</name>
</gene>
<evidence type="ECO:0000313" key="12">
    <source>
        <dbReference type="Proteomes" id="UP000320421"/>
    </source>
</evidence>
<feature type="transmembrane region" description="Helical" evidence="9">
    <location>
        <begin position="6"/>
        <end position="25"/>
    </location>
</feature>
<comment type="catalytic activity">
    <reaction evidence="6 9">
        <text>lipid IVA (E. coli) + CMP-3-deoxy-beta-D-manno-octulosonate = alpha-Kdo-(2-&gt;6)-lipid IVA (E. coli) + CMP + H(+)</text>
        <dbReference type="Rhea" id="RHEA:28066"/>
        <dbReference type="ChEBI" id="CHEBI:15378"/>
        <dbReference type="ChEBI" id="CHEBI:58603"/>
        <dbReference type="ChEBI" id="CHEBI:60364"/>
        <dbReference type="ChEBI" id="CHEBI:60377"/>
        <dbReference type="ChEBI" id="CHEBI:85987"/>
        <dbReference type="EC" id="2.4.99.12"/>
    </reaction>
</comment>
<dbReference type="InterPro" id="IPR039901">
    <property type="entry name" value="Kdotransferase"/>
</dbReference>
<dbReference type="FunFam" id="3.40.50.11720:FF:000001">
    <property type="entry name" value="3-deoxy-D-manno-octulosonic acid transferase"/>
    <property type="match status" value="1"/>
</dbReference>
<proteinExistence type="inferred from homology"/>
<feature type="site" description="Transition state stabilizer" evidence="8">
    <location>
        <position position="211"/>
    </location>
</feature>
<dbReference type="Gene3D" id="3.40.50.2000">
    <property type="entry name" value="Glycogen Phosphorylase B"/>
    <property type="match status" value="1"/>
</dbReference>
<keyword evidence="9" id="KW-1133">Transmembrane helix</keyword>
<keyword evidence="9" id="KW-0472">Membrane</keyword>
<dbReference type="Proteomes" id="UP000320421">
    <property type="component" value="Chromosome"/>
</dbReference>
<organism evidence="11 12">
    <name type="scientific">Gimesia chilikensis</name>
    <dbReference type="NCBI Taxonomy" id="2605989"/>
    <lineage>
        <taxon>Bacteria</taxon>
        <taxon>Pseudomonadati</taxon>
        <taxon>Planctomycetota</taxon>
        <taxon>Planctomycetia</taxon>
        <taxon>Planctomycetales</taxon>
        <taxon>Planctomycetaceae</taxon>
        <taxon>Gimesia</taxon>
    </lineage>
</organism>
<feature type="domain" description="3-deoxy-D-manno-octulosonic-acid transferase N-terminal" evidence="10">
    <location>
        <begin position="37"/>
        <end position="213"/>
    </location>
</feature>
<dbReference type="GO" id="GO:0009244">
    <property type="term" value="P:lipopolysaccharide core region biosynthetic process"/>
    <property type="evidence" value="ECO:0007669"/>
    <property type="project" value="UniProtKB-UniRule"/>
</dbReference>
<dbReference type="GO" id="GO:0005886">
    <property type="term" value="C:plasma membrane"/>
    <property type="evidence" value="ECO:0007669"/>
    <property type="project" value="UniProtKB-SubCell"/>
</dbReference>
<comment type="pathway">
    <text evidence="1 9">Bacterial outer membrane biogenesis; LPS core biosynthesis.</text>
</comment>
<dbReference type="GO" id="GO:0009245">
    <property type="term" value="P:lipid A biosynthetic process"/>
    <property type="evidence" value="ECO:0007669"/>
    <property type="project" value="TreeGrafter"/>
</dbReference>
<feature type="site" description="Transition state stabilizer" evidence="8">
    <location>
        <position position="133"/>
    </location>
</feature>
<keyword evidence="9" id="KW-0448">Lipopolysaccharide biosynthesis</keyword>
<name>A0A517PLT8_9PLAN</name>